<dbReference type="NCBIfam" id="NF002696">
    <property type="entry name" value="PRK02487.1-5"/>
    <property type="match status" value="1"/>
</dbReference>
<dbReference type="InterPro" id="IPR005624">
    <property type="entry name" value="PduO/GlcC-like"/>
</dbReference>
<gene>
    <name evidence="1" type="ORF">VE26_02010</name>
</gene>
<dbReference type="Pfam" id="PF03928">
    <property type="entry name" value="HbpS-like"/>
    <property type="match status" value="1"/>
</dbReference>
<reference evidence="1 2" key="1">
    <citation type="submission" date="2015-03" db="EMBL/GenBank/DDBJ databases">
        <authorList>
            <person name="Hassan Y."/>
            <person name="Lepp D."/>
            <person name="Li X.-Z."/>
            <person name="Zhou T."/>
        </authorList>
    </citation>
    <scope>NUCLEOTIDE SEQUENCE [LARGE SCALE GENOMIC DNA]</scope>
    <source>
        <strain evidence="1 2">IPL18</strain>
    </source>
</reference>
<dbReference type="STRING" id="429727.VE26_02010"/>
<dbReference type="PANTHER" id="PTHR28255">
    <property type="match status" value="1"/>
</dbReference>
<evidence type="ECO:0000313" key="2">
    <source>
        <dbReference type="Proteomes" id="UP000033649"/>
    </source>
</evidence>
<dbReference type="PATRIC" id="fig|429727.3.peg.423"/>
<dbReference type="InterPro" id="IPR038084">
    <property type="entry name" value="PduO/GlcC-like_sf"/>
</dbReference>
<name>A0A0F5FJ81_9HYPH</name>
<organism evidence="1 2">
    <name type="scientific">Devosia chinhatensis</name>
    <dbReference type="NCBI Taxonomy" id="429727"/>
    <lineage>
        <taxon>Bacteria</taxon>
        <taxon>Pseudomonadati</taxon>
        <taxon>Pseudomonadota</taxon>
        <taxon>Alphaproteobacteria</taxon>
        <taxon>Hyphomicrobiales</taxon>
        <taxon>Devosiaceae</taxon>
        <taxon>Devosia</taxon>
    </lineage>
</organism>
<evidence type="ECO:0000313" key="1">
    <source>
        <dbReference type="EMBL" id="KKB08858.1"/>
    </source>
</evidence>
<dbReference type="SUPFAM" id="SSF143744">
    <property type="entry name" value="GlcG-like"/>
    <property type="match status" value="1"/>
</dbReference>
<dbReference type="EMBL" id="JZEY01000054">
    <property type="protein sequence ID" value="KKB08858.1"/>
    <property type="molecule type" value="Genomic_DNA"/>
</dbReference>
<dbReference type="PANTHER" id="PTHR28255:SF1">
    <property type="entry name" value="UPF0303 PROTEIN YBR137W"/>
    <property type="match status" value="1"/>
</dbReference>
<accession>A0A0F5FJ81</accession>
<dbReference type="Proteomes" id="UP000033649">
    <property type="component" value="Unassembled WGS sequence"/>
</dbReference>
<dbReference type="PIRSF" id="PIRSF008757">
    <property type="entry name" value="UCP008757"/>
    <property type="match status" value="1"/>
</dbReference>
<dbReference type="InterPro" id="IPR010371">
    <property type="entry name" value="YBR137W-like"/>
</dbReference>
<sequence length="150" mass="16241">MDALLEEQSRLVLKRFDYALAWQIGASIQSMAAERNLPIGIEVAHGASPVFLAIMPGATPDNVDWVRRKRAVALRFHQSSLYMRLLCESKDVNFHTRYRLPEADFAASGGSVPIVVGTVGVVGAVSVSGLPDVEDHRLVISAISALRDAA</sequence>
<protein>
    <submittedName>
        <fullName evidence="1">Uncharacterized protein</fullName>
    </submittedName>
</protein>
<dbReference type="Gene3D" id="3.30.450.150">
    <property type="entry name" value="Haem-degrading domain"/>
    <property type="match status" value="1"/>
</dbReference>
<comment type="caution">
    <text evidence="1">The sequence shown here is derived from an EMBL/GenBank/DDBJ whole genome shotgun (WGS) entry which is preliminary data.</text>
</comment>
<dbReference type="AlphaFoldDB" id="A0A0F5FJ81"/>
<proteinExistence type="predicted"/>
<keyword evidence="2" id="KW-1185">Reference proteome</keyword>